<dbReference type="Gene3D" id="2.20.25.10">
    <property type="match status" value="1"/>
</dbReference>
<name>L2GRL6_VAVCU</name>
<keyword evidence="2" id="KW-1185">Reference proteome</keyword>
<dbReference type="GeneID" id="19880462"/>
<proteinExistence type="predicted"/>
<dbReference type="AlphaFoldDB" id="L2GRL6"/>
<organism evidence="1 2">
    <name type="scientific">Vavraia culicis (isolate floridensis)</name>
    <name type="common">Microsporidian parasite</name>
    <dbReference type="NCBI Taxonomy" id="948595"/>
    <lineage>
        <taxon>Eukaryota</taxon>
        <taxon>Fungi</taxon>
        <taxon>Fungi incertae sedis</taxon>
        <taxon>Microsporidia</taxon>
        <taxon>Pleistophoridae</taxon>
        <taxon>Vavraia</taxon>
    </lineage>
</organism>
<gene>
    <name evidence="1" type="ORF">VCUG_02601</name>
</gene>
<feature type="non-terminal residue" evidence="1">
    <location>
        <position position="1"/>
    </location>
</feature>
<dbReference type="EMBL" id="GL877485">
    <property type="protein sequence ID" value="ELA45908.1"/>
    <property type="molecule type" value="Genomic_DNA"/>
</dbReference>
<dbReference type="Proteomes" id="UP000011081">
    <property type="component" value="Unassembled WGS sequence"/>
</dbReference>
<accession>L2GRL6</accession>
<reference evidence="2" key="1">
    <citation type="submission" date="2011-03" db="EMBL/GenBank/DDBJ databases">
        <title>The genome sequence of Vavraia culicis strain floridensis.</title>
        <authorList>
            <consortium name="The Broad Institute Genome Sequencing Platform"/>
            <person name="Cuomo C."/>
            <person name="Becnel J."/>
            <person name="Sanscrainte N."/>
            <person name="Young S.K."/>
            <person name="Zeng Q."/>
            <person name="Gargeya S."/>
            <person name="Fitzgerald M."/>
            <person name="Haas B."/>
            <person name="Abouelleil A."/>
            <person name="Alvarado L."/>
            <person name="Arachchi H.M."/>
            <person name="Berlin A."/>
            <person name="Chapman S.B."/>
            <person name="Gearin G."/>
            <person name="Goldberg J."/>
            <person name="Griggs A."/>
            <person name="Gujja S."/>
            <person name="Hansen M."/>
            <person name="Heiman D."/>
            <person name="Howarth C."/>
            <person name="Larimer J."/>
            <person name="Lui A."/>
            <person name="MacDonald P.J.P."/>
            <person name="McCowen C."/>
            <person name="Montmayeur A."/>
            <person name="Murphy C."/>
            <person name="Neiman D."/>
            <person name="Pearson M."/>
            <person name="Priest M."/>
            <person name="Roberts A."/>
            <person name="Saif S."/>
            <person name="Shea T."/>
            <person name="Sisk P."/>
            <person name="Stolte C."/>
            <person name="Sykes S."/>
            <person name="Wortman J."/>
            <person name="Nusbaum C."/>
            <person name="Birren B."/>
        </authorList>
    </citation>
    <scope>NUCLEOTIDE SEQUENCE [LARGE SCALE GENOMIC DNA]</scope>
    <source>
        <strain evidence="2">floridensis</strain>
    </source>
</reference>
<dbReference type="HOGENOM" id="CLU_169844_0_0_1"/>
<protein>
    <submittedName>
        <fullName evidence="1">Uncharacterized protein</fullName>
    </submittedName>
</protein>
<dbReference type="InParanoid" id="L2GRL6"/>
<evidence type="ECO:0000313" key="2">
    <source>
        <dbReference type="Proteomes" id="UP000011081"/>
    </source>
</evidence>
<dbReference type="OrthoDB" id="2187549at2759"/>
<dbReference type="VEuPathDB" id="MicrosporidiaDB:VCUG_02601"/>
<dbReference type="RefSeq" id="XP_008075610.1">
    <property type="nucleotide sequence ID" value="XM_008077419.1"/>
</dbReference>
<sequence>MLPFTFSLLKCNSCDFTQKLRLMPTKVHKITPTSEFHREVDEETLESLKKSFENMEDVYKLEDDTRLFLFGNVVDEGKIVCDSCSVYFSIEDGIVDFINPVKIEKNDVEAE</sequence>
<dbReference type="OMA" id="NSCDFTQ"/>
<evidence type="ECO:0000313" key="1">
    <source>
        <dbReference type="EMBL" id="ELA45908.1"/>
    </source>
</evidence>